<dbReference type="EMBL" id="BKCP01006183">
    <property type="protein sequence ID" value="GER41662.1"/>
    <property type="molecule type" value="Genomic_DNA"/>
</dbReference>
<comment type="subcellular location">
    <subcellularLocation>
        <location evidence="7">Cytoplasm</location>
    </subcellularLocation>
    <subcellularLocation>
        <location evidence="7">Nucleus</location>
    </subcellularLocation>
</comment>
<dbReference type="GO" id="GO:0005737">
    <property type="term" value="C:cytoplasm"/>
    <property type="evidence" value="ECO:0007669"/>
    <property type="project" value="UniProtKB-SubCell"/>
</dbReference>
<proteinExistence type="inferred from homology"/>
<keyword evidence="10" id="KW-1185">Reference proteome</keyword>
<evidence type="ECO:0000256" key="4">
    <source>
        <dbReference type="ARBA" id="ARBA00022942"/>
    </source>
</evidence>
<dbReference type="Pfam" id="PF10584">
    <property type="entry name" value="Proteasome_A_N"/>
    <property type="match status" value="1"/>
</dbReference>
<dbReference type="GO" id="GO:0019773">
    <property type="term" value="C:proteasome core complex, alpha-subunit complex"/>
    <property type="evidence" value="ECO:0007669"/>
    <property type="project" value="UniProtKB-UniRule"/>
</dbReference>
<keyword evidence="3 7" id="KW-0963">Cytoplasm</keyword>
<reference evidence="10" key="1">
    <citation type="journal article" date="2019" name="Curr. Biol.">
        <title>Genome Sequence of Striga asiatica Provides Insight into the Evolution of Plant Parasitism.</title>
        <authorList>
            <person name="Yoshida S."/>
            <person name="Kim S."/>
            <person name="Wafula E.K."/>
            <person name="Tanskanen J."/>
            <person name="Kim Y.M."/>
            <person name="Honaas L."/>
            <person name="Yang Z."/>
            <person name="Spallek T."/>
            <person name="Conn C.E."/>
            <person name="Ichihashi Y."/>
            <person name="Cheong K."/>
            <person name="Cui S."/>
            <person name="Der J.P."/>
            <person name="Gundlach H."/>
            <person name="Jiao Y."/>
            <person name="Hori C."/>
            <person name="Ishida J.K."/>
            <person name="Kasahara H."/>
            <person name="Kiba T."/>
            <person name="Kim M.S."/>
            <person name="Koo N."/>
            <person name="Laohavisit A."/>
            <person name="Lee Y.H."/>
            <person name="Lumba S."/>
            <person name="McCourt P."/>
            <person name="Mortimer J.C."/>
            <person name="Mutuku J.M."/>
            <person name="Nomura T."/>
            <person name="Sasaki-Sekimoto Y."/>
            <person name="Seto Y."/>
            <person name="Wang Y."/>
            <person name="Wakatake T."/>
            <person name="Sakakibara H."/>
            <person name="Demura T."/>
            <person name="Yamaguchi S."/>
            <person name="Yoneyama K."/>
            <person name="Manabe R.I."/>
            <person name="Nelson D.C."/>
            <person name="Schulman A.H."/>
            <person name="Timko M.P."/>
            <person name="dePamphilis C.W."/>
            <person name="Choi D."/>
            <person name="Shirasu K."/>
        </authorList>
    </citation>
    <scope>NUCLEOTIDE SEQUENCE [LARGE SCALE GENOMIC DNA]</scope>
    <source>
        <strain evidence="10">cv. UVA1</strain>
    </source>
</reference>
<dbReference type="OrthoDB" id="431557at2759"/>
<dbReference type="Pfam" id="PF00227">
    <property type="entry name" value="Proteasome"/>
    <property type="match status" value="1"/>
</dbReference>
<dbReference type="AlphaFoldDB" id="A0A5A7Q9L6"/>
<evidence type="ECO:0000259" key="8">
    <source>
        <dbReference type="PROSITE" id="PS00388"/>
    </source>
</evidence>
<dbReference type="InterPro" id="IPR023332">
    <property type="entry name" value="Proteasome_alpha-type"/>
</dbReference>
<feature type="domain" description="Proteasome alpha-type subunits" evidence="8">
    <location>
        <begin position="6"/>
        <end position="28"/>
    </location>
</feature>
<organism evidence="9 10">
    <name type="scientific">Striga asiatica</name>
    <name type="common">Asiatic witchweed</name>
    <name type="synonym">Buchnera asiatica</name>
    <dbReference type="NCBI Taxonomy" id="4170"/>
    <lineage>
        <taxon>Eukaryota</taxon>
        <taxon>Viridiplantae</taxon>
        <taxon>Streptophyta</taxon>
        <taxon>Embryophyta</taxon>
        <taxon>Tracheophyta</taxon>
        <taxon>Spermatophyta</taxon>
        <taxon>Magnoliopsida</taxon>
        <taxon>eudicotyledons</taxon>
        <taxon>Gunneridae</taxon>
        <taxon>Pentapetalae</taxon>
        <taxon>asterids</taxon>
        <taxon>lamiids</taxon>
        <taxon>Lamiales</taxon>
        <taxon>Orobanchaceae</taxon>
        <taxon>Buchnereae</taxon>
        <taxon>Striga</taxon>
    </lineage>
</organism>
<dbReference type="InterPro" id="IPR050115">
    <property type="entry name" value="Proteasome_alpha"/>
</dbReference>
<evidence type="ECO:0000256" key="2">
    <source>
        <dbReference type="ARBA" id="ARBA00011517"/>
    </source>
</evidence>
<comment type="caution">
    <text evidence="9">The sequence shown here is derived from an EMBL/GenBank/DDBJ whole genome shotgun (WGS) entry which is preliminary data.</text>
</comment>
<dbReference type="FunFam" id="3.60.20.10:FF:000028">
    <property type="entry name" value="Proteasome subunit alpha type"/>
    <property type="match status" value="1"/>
</dbReference>
<comment type="function">
    <text evidence="1">The proteasome is a multicatalytic proteinase complex which is characterized by its ability to cleave peptides with Arg, Phe, Tyr, Leu, and Glu adjacent to the leaving group at neutral or slightly basic pH. The proteasome has an ATP-dependent proteolytic activity.</text>
</comment>
<dbReference type="PANTHER" id="PTHR11599">
    <property type="entry name" value="PROTEASOME SUBUNIT ALPHA/BETA"/>
    <property type="match status" value="1"/>
</dbReference>
<comment type="subunit">
    <text evidence="7">The 20S proteasome core is composed of 28 subunits that are arranged in four stacked rings, resulting in a barrel-shaped structure. The two end rings are each formed by seven alpha subunits, and the two central rings are each formed by seven beta subunits.</text>
</comment>
<comment type="similarity">
    <text evidence="6 7">Belongs to the peptidase T1A family.</text>
</comment>
<dbReference type="PROSITE" id="PS51475">
    <property type="entry name" value="PROTEASOME_ALPHA_2"/>
    <property type="match status" value="1"/>
</dbReference>
<evidence type="ECO:0000256" key="7">
    <source>
        <dbReference type="RuleBase" id="RU000551"/>
    </source>
</evidence>
<dbReference type="Gene3D" id="3.60.20.10">
    <property type="entry name" value="Glutamine Phosphoribosylpyrophosphate, subunit 1, domain 1"/>
    <property type="match status" value="1"/>
</dbReference>
<name>A0A5A7Q9L6_STRAF</name>
<dbReference type="SMART" id="SM00948">
    <property type="entry name" value="Proteasome_A_N"/>
    <property type="match status" value="1"/>
</dbReference>
<dbReference type="SUPFAM" id="SSF56235">
    <property type="entry name" value="N-terminal nucleophile aminohydrolases (Ntn hydrolases)"/>
    <property type="match status" value="1"/>
</dbReference>
<evidence type="ECO:0000256" key="6">
    <source>
        <dbReference type="PROSITE-ProRule" id="PRU00808"/>
    </source>
</evidence>
<keyword evidence="4 6" id="KW-0647">Proteasome</keyword>
<dbReference type="InterPro" id="IPR029055">
    <property type="entry name" value="Ntn_hydrolases_N"/>
</dbReference>
<protein>
    <recommendedName>
        <fullName evidence="7">Proteasome subunit alpha type</fullName>
    </recommendedName>
</protein>
<dbReference type="InterPro" id="IPR000426">
    <property type="entry name" value="Proteasome_asu_N"/>
</dbReference>
<gene>
    <name evidence="9" type="ORF">STAS_18393</name>
</gene>
<accession>A0A5A7Q9L6</accession>
<comment type="subunit">
    <text evidence="2">Component of the 20S core complex of the 26S proteasome. The 26S proteasome is composed of a core protease (CP), known as the 20S proteasome, capped at one or both ends by the 19S regulatory particle (RP/PA700). The 20S proteasome core is composed of 28 subunits that are arranged in four stacked rings, resulting in a barrel-shaped structure. The two end rings are each formed by seven alpha subunits, and the two central rings are each formed by seven beta subunits. The catalytic chamber with the active sites is on the inside of the barrel.</text>
</comment>
<evidence type="ECO:0000313" key="9">
    <source>
        <dbReference type="EMBL" id="GER41662.1"/>
    </source>
</evidence>
<evidence type="ECO:0000256" key="3">
    <source>
        <dbReference type="ARBA" id="ARBA00022490"/>
    </source>
</evidence>
<dbReference type="InterPro" id="IPR001353">
    <property type="entry name" value="Proteasome_sua/b"/>
</dbReference>
<dbReference type="CDD" id="cd03750">
    <property type="entry name" value="proteasome_alpha_type_2"/>
    <property type="match status" value="1"/>
</dbReference>
<evidence type="ECO:0000313" key="10">
    <source>
        <dbReference type="Proteomes" id="UP000325081"/>
    </source>
</evidence>
<dbReference type="PROSITE" id="PS00388">
    <property type="entry name" value="PROTEASOME_ALPHA_1"/>
    <property type="match status" value="1"/>
</dbReference>
<sequence>MGDSQYSFSLTTFSPSGKLVQIEHALTAVGSGQTSLGIKAANGVVIATEKKLPSILVDETSVQKIQILTPNIGVVYSGMGPDSRVLVRKSRKQAEQYFRLYKEPIPVTQLVRETATVMQEFTQSGGVRPFGVSLLVAGYDDKGPQLYQVDPSGSYFSWKASAMGKNVSNAKTFLEKRLIIFSMSKSMYRFRTAFSVNWYTEDMELDDAVHTAILTLKEGFEGQISGKNIEIGVIGNDKVFKILTPSEIEDYLQEVE</sequence>
<evidence type="ECO:0000256" key="5">
    <source>
        <dbReference type="ARBA" id="ARBA00023242"/>
    </source>
</evidence>
<keyword evidence="5 7" id="KW-0539">Nucleus</keyword>
<dbReference type="Proteomes" id="UP000325081">
    <property type="component" value="Unassembled WGS sequence"/>
</dbReference>
<evidence type="ECO:0000256" key="1">
    <source>
        <dbReference type="ARBA" id="ARBA00002000"/>
    </source>
</evidence>
<dbReference type="GO" id="GO:0006511">
    <property type="term" value="P:ubiquitin-dependent protein catabolic process"/>
    <property type="evidence" value="ECO:0007669"/>
    <property type="project" value="InterPro"/>
</dbReference>
<dbReference type="GO" id="GO:0005634">
    <property type="term" value="C:nucleus"/>
    <property type="evidence" value="ECO:0007669"/>
    <property type="project" value="UniProtKB-SubCell"/>
</dbReference>